<evidence type="ECO:0000313" key="2">
    <source>
        <dbReference type="EMBL" id="CAD8647021.1"/>
    </source>
</evidence>
<gene>
    <name evidence="2" type="ORF">CCUR1050_LOCUS24706</name>
</gene>
<organism evidence="2">
    <name type="scientific">Cryptomonas curvata</name>
    <dbReference type="NCBI Taxonomy" id="233186"/>
    <lineage>
        <taxon>Eukaryota</taxon>
        <taxon>Cryptophyceae</taxon>
        <taxon>Cryptomonadales</taxon>
        <taxon>Cryptomonadaceae</taxon>
        <taxon>Cryptomonas</taxon>
    </lineage>
</organism>
<feature type="transmembrane region" description="Helical" evidence="1">
    <location>
        <begin position="63"/>
        <end position="84"/>
    </location>
</feature>
<keyword evidence="1" id="KW-0472">Membrane</keyword>
<protein>
    <submittedName>
        <fullName evidence="2">Uncharacterized protein</fullName>
    </submittedName>
</protein>
<keyword evidence="1" id="KW-0812">Transmembrane</keyword>
<sequence length="219" mass="25419">MDSKLEFFHFDKKVPNDQRYYNAPNAKAWKGYAEDGPRRFYGIVGNLDDHKHLRRRASNWFKWLLFSFLFFIVTLGLYWVHAFLQQRKSNRKILTLFLNNGCKGESIILTASSGSENKRSDGKKVRSISFCDLKFKSENIQVQANDQVRSVRVEPGERVELYEHCSGPIRLERRPDGSHAHTGHHEPFTAIDGWWLRGTCRDLVGKETQASYVELLPGQ</sequence>
<keyword evidence="1" id="KW-1133">Transmembrane helix</keyword>
<name>A0A7S0MNZ4_9CRYP</name>
<reference evidence="2" key="1">
    <citation type="submission" date="2021-01" db="EMBL/GenBank/DDBJ databases">
        <authorList>
            <person name="Corre E."/>
            <person name="Pelletier E."/>
            <person name="Niang G."/>
            <person name="Scheremetjew M."/>
            <person name="Finn R."/>
            <person name="Kale V."/>
            <person name="Holt S."/>
            <person name="Cochrane G."/>
            <person name="Meng A."/>
            <person name="Brown T."/>
            <person name="Cohen L."/>
        </authorList>
    </citation>
    <scope>NUCLEOTIDE SEQUENCE</scope>
    <source>
        <strain evidence="2">CCAP979/52</strain>
    </source>
</reference>
<evidence type="ECO:0000256" key="1">
    <source>
        <dbReference type="SAM" id="Phobius"/>
    </source>
</evidence>
<dbReference type="EMBL" id="HBEZ01044878">
    <property type="protein sequence ID" value="CAD8647021.1"/>
    <property type="molecule type" value="Transcribed_RNA"/>
</dbReference>
<proteinExistence type="predicted"/>
<accession>A0A7S0MNZ4</accession>
<dbReference type="AlphaFoldDB" id="A0A7S0MNZ4"/>